<dbReference type="InterPro" id="IPR011706">
    <property type="entry name" value="Cu-oxidase_C"/>
</dbReference>
<dbReference type="SUPFAM" id="SSF49503">
    <property type="entry name" value="Cupredoxins"/>
    <property type="match status" value="1"/>
</dbReference>
<dbReference type="EMBL" id="FZOD01000034">
    <property type="protein sequence ID" value="SNT32718.1"/>
    <property type="molecule type" value="Genomic_DNA"/>
</dbReference>
<organism evidence="3 4">
    <name type="scientific">Streptosporangium subroseum</name>
    <dbReference type="NCBI Taxonomy" id="106412"/>
    <lineage>
        <taxon>Bacteria</taxon>
        <taxon>Bacillati</taxon>
        <taxon>Actinomycetota</taxon>
        <taxon>Actinomycetes</taxon>
        <taxon>Streptosporangiales</taxon>
        <taxon>Streptosporangiaceae</taxon>
        <taxon>Streptosporangium</taxon>
    </lineage>
</organism>
<sequence>MEIITRFDGYRGRYLFHCHNAEHEDMGMMANLEII</sequence>
<dbReference type="PROSITE" id="PS00080">
    <property type="entry name" value="MULTICOPPER_OXIDASE2"/>
    <property type="match status" value="1"/>
</dbReference>
<accession>A0A239LS51</accession>
<dbReference type="GO" id="GO:0016491">
    <property type="term" value="F:oxidoreductase activity"/>
    <property type="evidence" value="ECO:0007669"/>
    <property type="project" value="InterPro"/>
</dbReference>
<protein>
    <submittedName>
        <fullName evidence="3">Spore coat protein A</fullName>
    </submittedName>
</protein>
<evidence type="ECO:0000256" key="1">
    <source>
        <dbReference type="ARBA" id="ARBA00022723"/>
    </source>
</evidence>
<dbReference type="InterPro" id="IPR002355">
    <property type="entry name" value="Cu_oxidase_Cu_BS"/>
</dbReference>
<keyword evidence="3" id="KW-0167">Capsid protein</keyword>
<feature type="domain" description="Plastocyanin-like" evidence="2">
    <location>
        <begin position="5"/>
        <end position="32"/>
    </location>
</feature>
<dbReference type="GO" id="GO:0005507">
    <property type="term" value="F:copper ion binding"/>
    <property type="evidence" value="ECO:0007669"/>
    <property type="project" value="InterPro"/>
</dbReference>
<evidence type="ECO:0000313" key="4">
    <source>
        <dbReference type="Proteomes" id="UP000198282"/>
    </source>
</evidence>
<dbReference type="RefSeq" id="WP_245878620.1">
    <property type="nucleotide sequence ID" value="NZ_FZOD01000034.1"/>
</dbReference>
<keyword evidence="1" id="KW-0479">Metal-binding</keyword>
<evidence type="ECO:0000259" key="2">
    <source>
        <dbReference type="Pfam" id="PF07731"/>
    </source>
</evidence>
<dbReference type="Pfam" id="PF07731">
    <property type="entry name" value="Cu-oxidase_2"/>
    <property type="match status" value="1"/>
</dbReference>
<name>A0A239LS51_9ACTN</name>
<proteinExistence type="predicted"/>
<reference evidence="3 4" key="1">
    <citation type="submission" date="2017-06" db="EMBL/GenBank/DDBJ databases">
        <authorList>
            <person name="Kim H.J."/>
            <person name="Triplett B.A."/>
        </authorList>
    </citation>
    <scope>NUCLEOTIDE SEQUENCE [LARGE SCALE GENOMIC DNA]</scope>
    <source>
        <strain evidence="3 4">CGMCC 4.2132</strain>
    </source>
</reference>
<dbReference type="Gene3D" id="2.60.40.420">
    <property type="entry name" value="Cupredoxins - blue copper proteins"/>
    <property type="match status" value="1"/>
</dbReference>
<dbReference type="AlphaFoldDB" id="A0A239LS51"/>
<dbReference type="Proteomes" id="UP000198282">
    <property type="component" value="Unassembled WGS sequence"/>
</dbReference>
<keyword evidence="3" id="KW-0946">Virion</keyword>
<evidence type="ECO:0000313" key="3">
    <source>
        <dbReference type="EMBL" id="SNT32718.1"/>
    </source>
</evidence>
<keyword evidence="4" id="KW-1185">Reference proteome</keyword>
<dbReference type="InterPro" id="IPR008972">
    <property type="entry name" value="Cupredoxin"/>
</dbReference>
<gene>
    <name evidence="3" type="ORF">SAMN05216276_103481</name>
</gene>